<dbReference type="InterPro" id="IPR002563">
    <property type="entry name" value="Flavin_Rdtase-like_dom"/>
</dbReference>
<dbReference type="Gene3D" id="2.30.110.10">
    <property type="entry name" value="Electron Transport, Fmn-binding Protein, Chain A"/>
    <property type="match status" value="1"/>
</dbReference>
<dbReference type="PANTHER" id="PTHR43567">
    <property type="entry name" value="FLAVOREDOXIN-RELATED-RELATED"/>
    <property type="match status" value="1"/>
</dbReference>
<dbReference type="EMBL" id="JARPTC010000012">
    <property type="protein sequence ID" value="MDO7787298.1"/>
    <property type="molecule type" value="Genomic_DNA"/>
</dbReference>
<keyword evidence="2" id="KW-0285">Flavoprotein</keyword>
<dbReference type="InterPro" id="IPR012349">
    <property type="entry name" value="Split_barrel_FMN-bd"/>
</dbReference>
<dbReference type="RefSeq" id="WP_304542440.1">
    <property type="nucleotide sequence ID" value="NZ_JARPTC010000012.1"/>
</dbReference>
<dbReference type="InterPro" id="IPR052174">
    <property type="entry name" value="Flavoredoxin"/>
</dbReference>
<evidence type="ECO:0000256" key="2">
    <source>
        <dbReference type="ARBA" id="ARBA00022630"/>
    </source>
</evidence>
<dbReference type="GO" id="GO:0010181">
    <property type="term" value="F:FMN binding"/>
    <property type="evidence" value="ECO:0007669"/>
    <property type="project" value="InterPro"/>
</dbReference>
<feature type="domain" description="Flavin reductase like" evidence="4">
    <location>
        <begin position="11"/>
        <end position="146"/>
    </location>
</feature>
<dbReference type="Proteomes" id="UP001172911">
    <property type="component" value="Unassembled WGS sequence"/>
</dbReference>
<evidence type="ECO:0000256" key="3">
    <source>
        <dbReference type="ARBA" id="ARBA00038054"/>
    </source>
</evidence>
<proteinExistence type="inferred from homology"/>
<evidence type="ECO:0000256" key="1">
    <source>
        <dbReference type="ARBA" id="ARBA00001917"/>
    </source>
</evidence>
<dbReference type="GO" id="GO:0016646">
    <property type="term" value="F:oxidoreductase activity, acting on the CH-NH group of donors, NAD or NADP as acceptor"/>
    <property type="evidence" value="ECO:0007669"/>
    <property type="project" value="UniProtKB-ARBA"/>
</dbReference>
<name>A0AAW7ZC60_9FIRM</name>
<dbReference type="SUPFAM" id="SSF50475">
    <property type="entry name" value="FMN-binding split barrel"/>
    <property type="match status" value="1"/>
</dbReference>
<reference evidence="5" key="1">
    <citation type="journal article" date="2023" name="J. Hazard. Mater.">
        <title>Anaerobic biodegradation of pyrene and benzo[a]pyrene by a new sulfate-reducing Desulforamulus aquiferis strain DSA.</title>
        <authorList>
            <person name="Zhang Z."/>
            <person name="Sun J."/>
            <person name="Gong X."/>
            <person name="Wang C."/>
            <person name="Wang H."/>
        </authorList>
    </citation>
    <scope>NUCLEOTIDE SEQUENCE</scope>
    <source>
        <strain evidence="5">DSA</strain>
    </source>
</reference>
<comment type="similarity">
    <text evidence="3">Belongs to the flavoredoxin family.</text>
</comment>
<dbReference type="SMART" id="SM00903">
    <property type="entry name" value="Flavin_Reduct"/>
    <property type="match status" value="1"/>
</dbReference>
<dbReference type="AlphaFoldDB" id="A0AAW7ZC60"/>
<dbReference type="PANTHER" id="PTHR43567:SF1">
    <property type="entry name" value="FLAVOREDOXIN"/>
    <property type="match status" value="1"/>
</dbReference>
<reference evidence="5" key="2">
    <citation type="submission" date="2023-03" db="EMBL/GenBank/DDBJ databases">
        <authorList>
            <person name="Zhang Z."/>
        </authorList>
    </citation>
    <scope>NUCLEOTIDE SEQUENCE</scope>
    <source>
        <strain evidence="5">DSA</strain>
    </source>
</reference>
<gene>
    <name evidence="5" type="ORF">P6N53_08720</name>
</gene>
<keyword evidence="6" id="KW-1185">Reference proteome</keyword>
<organism evidence="5 6">
    <name type="scientific">Desulforamulus aquiferis</name>
    <dbReference type="NCBI Taxonomy" id="1397668"/>
    <lineage>
        <taxon>Bacteria</taxon>
        <taxon>Bacillati</taxon>
        <taxon>Bacillota</taxon>
        <taxon>Clostridia</taxon>
        <taxon>Eubacteriales</taxon>
        <taxon>Peptococcaceae</taxon>
        <taxon>Desulforamulus</taxon>
    </lineage>
</organism>
<evidence type="ECO:0000259" key="4">
    <source>
        <dbReference type="SMART" id="SM00903"/>
    </source>
</evidence>
<comment type="caution">
    <text evidence="5">The sequence shown here is derived from an EMBL/GenBank/DDBJ whole genome shotgun (WGS) entry which is preliminary data.</text>
</comment>
<accession>A0AAW7ZC60</accession>
<protein>
    <submittedName>
        <fullName evidence="5">Flavin reductase family protein</fullName>
    </submittedName>
</protein>
<comment type="cofactor">
    <cofactor evidence="1">
        <name>FMN</name>
        <dbReference type="ChEBI" id="CHEBI:58210"/>
    </cofactor>
</comment>
<evidence type="ECO:0000313" key="6">
    <source>
        <dbReference type="Proteomes" id="UP001172911"/>
    </source>
</evidence>
<evidence type="ECO:0000313" key="5">
    <source>
        <dbReference type="EMBL" id="MDO7787298.1"/>
    </source>
</evidence>
<sequence>MDKIKIQNRPFGPFPTMLVGADVNGKPNYVTVGACGVVSLKPMLYISLKGTHYTTAGVKENGYFSVNIPPADLVEQTDYCGIVSGKTIDKSNVFLPFYDELGKAPMIKECTMNFLCKVIQVTPIDDFEMFLGEIVAVYVNKDCLTDGKPDPLKINPIIMMGASYYDLNQLVGNAFKAGLKISEANKS</sequence>
<dbReference type="Pfam" id="PF01613">
    <property type="entry name" value="Flavin_Reduct"/>
    <property type="match status" value="1"/>
</dbReference>